<dbReference type="EMBL" id="AFFY01000018">
    <property type="protein sequence ID" value="EHH00756.1"/>
    <property type="molecule type" value="Genomic_DNA"/>
</dbReference>
<reference evidence="2 3" key="1">
    <citation type="submission" date="2011-03" db="EMBL/GenBank/DDBJ databases">
        <authorList>
            <person name="Weinstock G."/>
            <person name="Sodergren E."/>
            <person name="Clifton S."/>
            <person name="Fulton L."/>
            <person name="Fulton B."/>
            <person name="Courtney L."/>
            <person name="Fronick C."/>
            <person name="Harrison M."/>
            <person name="Strong C."/>
            <person name="Farmer C."/>
            <person name="Delahaunty K."/>
            <person name="Markovic C."/>
            <person name="Hall O."/>
            <person name="Minx P."/>
            <person name="Tomlinson C."/>
            <person name="Mitreva M."/>
            <person name="Hou S."/>
            <person name="Chen J."/>
            <person name="Wollam A."/>
            <person name="Pepin K.H."/>
            <person name="Johnson M."/>
            <person name="Bhonagiri V."/>
            <person name="Zhang X."/>
            <person name="Suruliraj S."/>
            <person name="Warren W."/>
            <person name="Chinwalla A."/>
            <person name="Mardis E.R."/>
            <person name="Wilson R.K."/>
        </authorList>
    </citation>
    <scope>NUCLEOTIDE SEQUENCE [LARGE SCALE GENOMIC DNA]</scope>
    <source>
        <strain evidence="2 3">YIT 11840</strain>
    </source>
</reference>
<protein>
    <submittedName>
        <fullName evidence="2">Sugar-specific transcriptional regulator, TrmB family</fullName>
    </submittedName>
</protein>
<evidence type="ECO:0000313" key="3">
    <source>
        <dbReference type="Proteomes" id="UP000003598"/>
    </source>
</evidence>
<comment type="caution">
    <text evidence="2">The sequence shown here is derived from an EMBL/GenBank/DDBJ whole genome shotgun (WGS) entry which is preliminary data.</text>
</comment>
<evidence type="ECO:0000259" key="1">
    <source>
        <dbReference type="Pfam" id="PF01978"/>
    </source>
</evidence>
<keyword evidence="3" id="KW-1185">Reference proteome</keyword>
<sequence>EEKSEEKSEEKKELSEMEKRVLEVIAGKPSATYAFISDNLGISETSVYNAVRHLKTGEWIKRKEGKKHGSWVVLKKNI</sequence>
<dbReference type="InterPro" id="IPR002831">
    <property type="entry name" value="Tscrpt_reg_TrmB_N"/>
</dbReference>
<dbReference type="GeneID" id="93556914"/>
<organism evidence="2 3">
    <name type="scientific">Paraprevotella clara YIT 11840</name>
    <dbReference type="NCBI Taxonomy" id="762968"/>
    <lineage>
        <taxon>Bacteria</taxon>
        <taxon>Pseudomonadati</taxon>
        <taxon>Bacteroidota</taxon>
        <taxon>Bacteroidia</taxon>
        <taxon>Bacteroidales</taxon>
        <taxon>Prevotellaceae</taxon>
        <taxon>Paraprevotella</taxon>
    </lineage>
</organism>
<name>G5SPQ2_9BACT</name>
<dbReference type="HOGENOM" id="CLU_2627779_0_0_10"/>
<proteinExistence type="predicted"/>
<feature type="non-terminal residue" evidence="2">
    <location>
        <position position="1"/>
    </location>
</feature>
<gene>
    <name evidence="2" type="ORF">HMPREF9441_01335</name>
</gene>
<dbReference type="PATRIC" id="fig|762968.3.peg.1191"/>
<dbReference type="Gene3D" id="1.10.10.10">
    <property type="entry name" value="Winged helix-like DNA-binding domain superfamily/Winged helix DNA-binding domain"/>
    <property type="match status" value="1"/>
</dbReference>
<dbReference type="InterPro" id="IPR036390">
    <property type="entry name" value="WH_DNA-bd_sf"/>
</dbReference>
<dbReference type="STRING" id="762968.HMPREF9441_01335"/>
<accession>G5SPQ2</accession>
<dbReference type="SUPFAM" id="SSF46785">
    <property type="entry name" value="Winged helix' DNA-binding domain"/>
    <property type="match status" value="1"/>
</dbReference>
<feature type="domain" description="Transcription regulator TrmB N-terminal" evidence="1">
    <location>
        <begin position="13"/>
        <end position="68"/>
    </location>
</feature>
<dbReference type="RefSeq" id="WP_008619014.1">
    <property type="nucleotide sequence ID" value="NZ_JH376593.1"/>
</dbReference>
<evidence type="ECO:0000313" key="2">
    <source>
        <dbReference type="EMBL" id="EHH00756.1"/>
    </source>
</evidence>
<dbReference type="Proteomes" id="UP000003598">
    <property type="component" value="Unassembled WGS sequence"/>
</dbReference>
<dbReference type="AlphaFoldDB" id="G5SPQ2"/>
<dbReference type="Pfam" id="PF01978">
    <property type="entry name" value="TrmB"/>
    <property type="match status" value="1"/>
</dbReference>
<dbReference type="InterPro" id="IPR036388">
    <property type="entry name" value="WH-like_DNA-bd_sf"/>
</dbReference>